<dbReference type="SUPFAM" id="SSF54373">
    <property type="entry name" value="FAD-linked reductases, C-terminal domain"/>
    <property type="match status" value="1"/>
</dbReference>
<comment type="cofactor">
    <cofactor evidence="3">
        <name>FAD</name>
        <dbReference type="ChEBI" id="CHEBI:57692"/>
    </cofactor>
</comment>
<feature type="domain" description="Glucose-methanol-choline oxidoreductase N-terminal" evidence="5">
    <location>
        <begin position="312"/>
        <end position="326"/>
    </location>
</feature>
<comment type="caution">
    <text evidence="6">The sequence shown here is derived from an EMBL/GenBank/DDBJ whole genome shotgun (WGS) entry which is preliminary data.</text>
</comment>
<feature type="signal peptide" evidence="4">
    <location>
        <begin position="1"/>
        <end position="20"/>
    </location>
</feature>
<dbReference type="InterPro" id="IPR036188">
    <property type="entry name" value="FAD/NAD-bd_sf"/>
</dbReference>
<dbReference type="Pfam" id="PF05199">
    <property type="entry name" value="GMC_oxred_C"/>
    <property type="match status" value="1"/>
</dbReference>
<evidence type="ECO:0000256" key="1">
    <source>
        <dbReference type="ARBA" id="ARBA00010790"/>
    </source>
</evidence>
<accession>A0AAN7QC78</accession>
<reference evidence="7" key="1">
    <citation type="submission" date="2023-01" db="EMBL/GenBank/DDBJ databases">
        <title>Key to firefly adult light organ development and bioluminescence: homeobox transcription factors regulate luciferase expression and transportation to peroxisome.</title>
        <authorList>
            <person name="Fu X."/>
        </authorList>
    </citation>
    <scope>NUCLEOTIDE SEQUENCE [LARGE SCALE GENOMIC DNA]</scope>
</reference>
<dbReference type="InterPro" id="IPR012132">
    <property type="entry name" value="GMC_OxRdtase"/>
</dbReference>
<dbReference type="GO" id="GO:0050660">
    <property type="term" value="F:flavin adenine dinucleotide binding"/>
    <property type="evidence" value="ECO:0007669"/>
    <property type="project" value="InterPro"/>
</dbReference>
<organism evidence="6 7">
    <name type="scientific">Aquatica leii</name>
    <dbReference type="NCBI Taxonomy" id="1421715"/>
    <lineage>
        <taxon>Eukaryota</taxon>
        <taxon>Metazoa</taxon>
        <taxon>Ecdysozoa</taxon>
        <taxon>Arthropoda</taxon>
        <taxon>Hexapoda</taxon>
        <taxon>Insecta</taxon>
        <taxon>Pterygota</taxon>
        <taxon>Neoptera</taxon>
        <taxon>Endopterygota</taxon>
        <taxon>Coleoptera</taxon>
        <taxon>Polyphaga</taxon>
        <taxon>Elateriformia</taxon>
        <taxon>Elateroidea</taxon>
        <taxon>Lampyridae</taxon>
        <taxon>Luciolinae</taxon>
        <taxon>Aquatica</taxon>
    </lineage>
</organism>
<dbReference type="GO" id="GO:0016614">
    <property type="term" value="F:oxidoreductase activity, acting on CH-OH group of donors"/>
    <property type="evidence" value="ECO:0007669"/>
    <property type="project" value="InterPro"/>
</dbReference>
<feature type="chain" id="PRO_5042937360" description="Glucose-methanol-choline oxidoreductase N-terminal domain-containing protein" evidence="4">
    <location>
        <begin position="21"/>
        <end position="610"/>
    </location>
</feature>
<evidence type="ECO:0000256" key="3">
    <source>
        <dbReference type="PIRSR" id="PIRSR000137-2"/>
    </source>
</evidence>
<evidence type="ECO:0000313" key="6">
    <source>
        <dbReference type="EMBL" id="KAK4887885.1"/>
    </source>
</evidence>
<dbReference type="InterPro" id="IPR000172">
    <property type="entry name" value="GMC_OxRdtase_N"/>
</dbReference>
<evidence type="ECO:0000256" key="2">
    <source>
        <dbReference type="PIRSR" id="PIRSR000137-1"/>
    </source>
</evidence>
<evidence type="ECO:0000313" key="7">
    <source>
        <dbReference type="Proteomes" id="UP001353858"/>
    </source>
</evidence>
<dbReference type="Pfam" id="PF00732">
    <property type="entry name" value="GMC_oxred_N"/>
    <property type="match status" value="1"/>
</dbReference>
<feature type="binding site" evidence="3">
    <location>
        <position position="277"/>
    </location>
    <ligand>
        <name>FAD</name>
        <dbReference type="ChEBI" id="CHEBI:57692"/>
    </ligand>
</feature>
<dbReference type="PROSITE" id="PS00624">
    <property type="entry name" value="GMC_OXRED_2"/>
    <property type="match status" value="1"/>
</dbReference>
<dbReference type="Proteomes" id="UP001353858">
    <property type="component" value="Unassembled WGS sequence"/>
</dbReference>
<protein>
    <recommendedName>
        <fullName evidence="5">Glucose-methanol-choline oxidoreductase N-terminal domain-containing protein</fullName>
    </recommendedName>
</protein>
<dbReference type="Gene3D" id="3.30.560.10">
    <property type="entry name" value="Glucose Oxidase, domain 3"/>
    <property type="match status" value="1"/>
</dbReference>
<dbReference type="PIRSF" id="PIRSF000137">
    <property type="entry name" value="Alcohol_oxidase"/>
    <property type="match status" value="1"/>
</dbReference>
<gene>
    <name evidence="6" type="ORF">RN001_004156</name>
</gene>
<dbReference type="EMBL" id="JARPUR010000001">
    <property type="protein sequence ID" value="KAK4887885.1"/>
    <property type="molecule type" value="Genomic_DNA"/>
</dbReference>
<dbReference type="PANTHER" id="PTHR11552:SF158">
    <property type="entry name" value="GH23626P-RELATED"/>
    <property type="match status" value="1"/>
</dbReference>
<keyword evidence="7" id="KW-1185">Reference proteome</keyword>
<evidence type="ECO:0000256" key="4">
    <source>
        <dbReference type="SAM" id="SignalP"/>
    </source>
</evidence>
<keyword evidence="3" id="KW-0285">Flavoprotein</keyword>
<comment type="similarity">
    <text evidence="1">Belongs to the GMC oxidoreductase family.</text>
</comment>
<name>A0AAN7QC78_9COLE</name>
<keyword evidence="3" id="KW-0274">FAD</keyword>
<dbReference type="SUPFAM" id="SSF51905">
    <property type="entry name" value="FAD/NAD(P)-binding domain"/>
    <property type="match status" value="1"/>
</dbReference>
<dbReference type="Gene3D" id="3.50.50.60">
    <property type="entry name" value="FAD/NAD(P)-binding domain"/>
    <property type="match status" value="1"/>
</dbReference>
<dbReference type="PANTHER" id="PTHR11552">
    <property type="entry name" value="GLUCOSE-METHANOL-CHOLINE GMC OXIDOREDUCTASE"/>
    <property type="match status" value="1"/>
</dbReference>
<proteinExistence type="inferred from homology"/>
<feature type="active site" description="Proton donor" evidence="2">
    <location>
        <position position="546"/>
    </location>
</feature>
<evidence type="ECO:0000259" key="5">
    <source>
        <dbReference type="PROSITE" id="PS00624"/>
    </source>
</evidence>
<sequence>MFPNLFLSLSGFLFLPCVNDELVSYYVGLIKNETSRAFNIELPTSASEYIPSSMEALDCGTFDHIIIGAGAAGAVAANRLSEDSARQILLLEAGGPETNFSDIPAMMSFLQGLEYNWNYETVPQANACLGLVGNKCKYHSGKGLGGSSLTNGLMYSRGNKQDYDNWSLQGNVDWSYNDVLPFFKKSEKFPSGNLKYNGDNGYLNVEVVEPTSPQAKAFFQANEELGYNLINYNAIEQIGYGKIYLNIDRGKRHSTSRAFLDPIKHRNNLKVLTHAFVTKILIDQKKAYGVEFIRNGKICKARSKHDIVLSTGAIRSPQILMLSGIGPKSHLEQFQIPVIRDLKVGSNLLDHPVLTSLEFTTNYTETNTNLEHNIREFINGGGALKNSFNAQGIAFLETKKNNLTNYPDIEIIMAPSPLNYEVTAKFFNFEKNTYNAVATNGNAMQNFYLILIGLHPSSVGTLELVSKNWYDYPKIDPKFLSDAEGNDLDTLYKGVQLILKLVNTEAFKTLDTKLRYIPLPACDQFEYLSKEYWYCRIKYFANSGYHYAGTCKMGPDPNLGAVVDSHLRVHGISNLRVADASIMPSLISGHTNAPSIMIGERVADFVKSSL</sequence>
<keyword evidence="4" id="KW-0732">Signal</keyword>
<dbReference type="AlphaFoldDB" id="A0AAN7QC78"/>
<feature type="active site" description="Proton acceptor" evidence="2">
    <location>
        <position position="590"/>
    </location>
</feature>
<dbReference type="InterPro" id="IPR007867">
    <property type="entry name" value="GMC_OxRtase_C"/>
</dbReference>